<dbReference type="AlphaFoldDB" id="A0AAV0I4W1"/>
<feature type="compositionally biased region" description="Basic residues" evidence="1">
    <location>
        <begin position="53"/>
        <end position="62"/>
    </location>
</feature>
<organism evidence="2 3">
    <name type="scientific">Linum tenue</name>
    <dbReference type="NCBI Taxonomy" id="586396"/>
    <lineage>
        <taxon>Eukaryota</taxon>
        <taxon>Viridiplantae</taxon>
        <taxon>Streptophyta</taxon>
        <taxon>Embryophyta</taxon>
        <taxon>Tracheophyta</taxon>
        <taxon>Spermatophyta</taxon>
        <taxon>Magnoliopsida</taxon>
        <taxon>eudicotyledons</taxon>
        <taxon>Gunneridae</taxon>
        <taxon>Pentapetalae</taxon>
        <taxon>rosids</taxon>
        <taxon>fabids</taxon>
        <taxon>Malpighiales</taxon>
        <taxon>Linaceae</taxon>
        <taxon>Linum</taxon>
    </lineage>
</organism>
<protein>
    <submittedName>
        <fullName evidence="2">Uncharacterized protein</fullName>
    </submittedName>
</protein>
<dbReference type="Proteomes" id="UP001154282">
    <property type="component" value="Unassembled WGS sequence"/>
</dbReference>
<sequence>MWVGLLANPLRKSSPTTSSSSAISGLSSPVGFHSPIISQVATPTDHLSPPSPLHKHSGSRKGRTVLQLFSSTRAEQVQCQVLQMISI</sequence>
<evidence type="ECO:0000256" key="1">
    <source>
        <dbReference type="SAM" id="MobiDB-lite"/>
    </source>
</evidence>
<feature type="region of interest" description="Disordered" evidence="1">
    <location>
        <begin position="39"/>
        <end position="62"/>
    </location>
</feature>
<name>A0AAV0I4W1_9ROSI</name>
<accession>A0AAV0I4W1</accession>
<evidence type="ECO:0000313" key="2">
    <source>
        <dbReference type="EMBL" id="CAI0392283.1"/>
    </source>
</evidence>
<comment type="caution">
    <text evidence="2">The sequence shown here is derived from an EMBL/GenBank/DDBJ whole genome shotgun (WGS) entry which is preliminary data.</text>
</comment>
<keyword evidence="3" id="KW-1185">Reference proteome</keyword>
<reference evidence="2" key="1">
    <citation type="submission" date="2022-08" db="EMBL/GenBank/DDBJ databases">
        <authorList>
            <person name="Gutierrez-Valencia J."/>
        </authorList>
    </citation>
    <scope>NUCLEOTIDE SEQUENCE</scope>
</reference>
<gene>
    <name evidence="2" type="ORF">LITE_LOCUS7482</name>
</gene>
<proteinExistence type="predicted"/>
<dbReference type="EMBL" id="CAMGYJ010000003">
    <property type="protein sequence ID" value="CAI0392283.1"/>
    <property type="molecule type" value="Genomic_DNA"/>
</dbReference>
<feature type="compositionally biased region" description="Low complexity" evidence="1">
    <location>
        <begin position="13"/>
        <end position="25"/>
    </location>
</feature>
<evidence type="ECO:0000313" key="3">
    <source>
        <dbReference type="Proteomes" id="UP001154282"/>
    </source>
</evidence>
<feature type="region of interest" description="Disordered" evidence="1">
    <location>
        <begin position="1"/>
        <end position="25"/>
    </location>
</feature>